<proteinExistence type="predicted"/>
<reference evidence="1 2" key="1">
    <citation type="submission" date="2019-05" db="EMBL/GenBank/DDBJ databases">
        <title>Another draft genome of Portunus trituberculatus and its Hox gene families provides insights of decapod evolution.</title>
        <authorList>
            <person name="Jeong J.-H."/>
            <person name="Song I."/>
            <person name="Kim S."/>
            <person name="Choi T."/>
            <person name="Kim D."/>
            <person name="Ryu S."/>
            <person name="Kim W."/>
        </authorList>
    </citation>
    <scope>NUCLEOTIDE SEQUENCE [LARGE SCALE GENOMIC DNA]</scope>
    <source>
        <tissue evidence="1">Muscle</tissue>
    </source>
</reference>
<protein>
    <submittedName>
        <fullName evidence="1">Uncharacterized protein</fullName>
    </submittedName>
</protein>
<keyword evidence="2" id="KW-1185">Reference proteome</keyword>
<organism evidence="1 2">
    <name type="scientific">Portunus trituberculatus</name>
    <name type="common">Swimming crab</name>
    <name type="synonym">Neptunus trituberculatus</name>
    <dbReference type="NCBI Taxonomy" id="210409"/>
    <lineage>
        <taxon>Eukaryota</taxon>
        <taxon>Metazoa</taxon>
        <taxon>Ecdysozoa</taxon>
        <taxon>Arthropoda</taxon>
        <taxon>Crustacea</taxon>
        <taxon>Multicrustacea</taxon>
        <taxon>Malacostraca</taxon>
        <taxon>Eumalacostraca</taxon>
        <taxon>Eucarida</taxon>
        <taxon>Decapoda</taxon>
        <taxon>Pleocyemata</taxon>
        <taxon>Brachyura</taxon>
        <taxon>Eubrachyura</taxon>
        <taxon>Portunoidea</taxon>
        <taxon>Portunidae</taxon>
        <taxon>Portuninae</taxon>
        <taxon>Portunus</taxon>
    </lineage>
</organism>
<dbReference type="Proteomes" id="UP000324222">
    <property type="component" value="Unassembled WGS sequence"/>
</dbReference>
<dbReference type="EMBL" id="VSRR010011570">
    <property type="protein sequence ID" value="MPC53369.1"/>
    <property type="molecule type" value="Genomic_DNA"/>
</dbReference>
<name>A0A5B7G6Z6_PORTR</name>
<dbReference type="AlphaFoldDB" id="A0A5B7G6Z6"/>
<gene>
    <name evidence="1" type="ORF">E2C01_047258</name>
</gene>
<sequence>MGVSDSHLRSCCQEPFVWPTPPLKQLWITRAAPCLPPRRAPHASQTLIVKSSPFPIDWKELSRVD</sequence>
<evidence type="ECO:0000313" key="2">
    <source>
        <dbReference type="Proteomes" id="UP000324222"/>
    </source>
</evidence>
<evidence type="ECO:0000313" key="1">
    <source>
        <dbReference type="EMBL" id="MPC53369.1"/>
    </source>
</evidence>
<accession>A0A5B7G6Z6</accession>
<comment type="caution">
    <text evidence="1">The sequence shown here is derived from an EMBL/GenBank/DDBJ whole genome shotgun (WGS) entry which is preliminary data.</text>
</comment>